<keyword evidence="2" id="KW-1185">Reference proteome</keyword>
<protein>
    <submittedName>
        <fullName evidence="1">Uncharacterized protein</fullName>
    </submittedName>
</protein>
<evidence type="ECO:0000313" key="1">
    <source>
        <dbReference type="EMBL" id="KAH7960221.1"/>
    </source>
</evidence>
<comment type="caution">
    <text evidence="1">The sequence shown here is derived from an EMBL/GenBank/DDBJ whole genome shotgun (WGS) entry which is preliminary data.</text>
</comment>
<dbReference type="EMBL" id="CM023472">
    <property type="protein sequence ID" value="KAH7960221.1"/>
    <property type="molecule type" value="Genomic_DNA"/>
</dbReference>
<proteinExistence type="predicted"/>
<sequence length="290" mass="30992">MGTRRSGEEEACLHGRRSYSRGRWRNASFQDIALTASCGAKDVQVVWAGASSSKNFARRTGPRPRRALHGTAAAAARILAEPTARGHLGSRQRLAARRYSPLVPIRGGGGGSARSLRVHSAHAAAAGACQERPSPLRRGRRWARSSGQEGVDAPAAARIEMGGSTSSHTRLSLHAATSKSLSTERRHITRRRIHAGTDAGQHALVVRIDMQVERWGTRFPARAQENMKDEGEVGAHAPPALTVRYPAVLTGVAEPVASSLAGREALTAASGSGAADRLRVRQREEERGGY</sequence>
<accession>A0ACB8D739</accession>
<organism evidence="1 2">
    <name type="scientific">Dermacentor silvarum</name>
    <name type="common">Tick</name>
    <dbReference type="NCBI Taxonomy" id="543639"/>
    <lineage>
        <taxon>Eukaryota</taxon>
        <taxon>Metazoa</taxon>
        <taxon>Ecdysozoa</taxon>
        <taxon>Arthropoda</taxon>
        <taxon>Chelicerata</taxon>
        <taxon>Arachnida</taxon>
        <taxon>Acari</taxon>
        <taxon>Parasitiformes</taxon>
        <taxon>Ixodida</taxon>
        <taxon>Ixodoidea</taxon>
        <taxon>Ixodidae</taxon>
        <taxon>Rhipicephalinae</taxon>
        <taxon>Dermacentor</taxon>
    </lineage>
</organism>
<gene>
    <name evidence="1" type="ORF">HPB49_017829</name>
</gene>
<name>A0ACB8D739_DERSI</name>
<reference evidence="1" key="1">
    <citation type="submission" date="2020-05" db="EMBL/GenBank/DDBJ databases">
        <title>Large-scale comparative analyses of tick genomes elucidate their genetic diversity and vector capacities.</title>
        <authorList>
            <person name="Jia N."/>
            <person name="Wang J."/>
            <person name="Shi W."/>
            <person name="Du L."/>
            <person name="Sun Y."/>
            <person name="Zhan W."/>
            <person name="Jiang J."/>
            <person name="Wang Q."/>
            <person name="Zhang B."/>
            <person name="Ji P."/>
            <person name="Sakyi L.B."/>
            <person name="Cui X."/>
            <person name="Yuan T."/>
            <person name="Jiang B."/>
            <person name="Yang W."/>
            <person name="Lam T.T.-Y."/>
            <person name="Chang Q."/>
            <person name="Ding S."/>
            <person name="Wang X."/>
            <person name="Zhu J."/>
            <person name="Ruan X."/>
            <person name="Zhao L."/>
            <person name="Wei J."/>
            <person name="Que T."/>
            <person name="Du C."/>
            <person name="Cheng J."/>
            <person name="Dai P."/>
            <person name="Han X."/>
            <person name="Huang E."/>
            <person name="Gao Y."/>
            <person name="Liu J."/>
            <person name="Shao H."/>
            <person name="Ye R."/>
            <person name="Li L."/>
            <person name="Wei W."/>
            <person name="Wang X."/>
            <person name="Wang C."/>
            <person name="Yang T."/>
            <person name="Huo Q."/>
            <person name="Li W."/>
            <person name="Guo W."/>
            <person name="Chen H."/>
            <person name="Zhou L."/>
            <person name="Ni X."/>
            <person name="Tian J."/>
            <person name="Zhou Y."/>
            <person name="Sheng Y."/>
            <person name="Liu T."/>
            <person name="Pan Y."/>
            <person name="Xia L."/>
            <person name="Li J."/>
            <person name="Zhao F."/>
            <person name="Cao W."/>
        </authorList>
    </citation>
    <scope>NUCLEOTIDE SEQUENCE</scope>
    <source>
        <strain evidence="1">Dsil-2018</strain>
    </source>
</reference>
<evidence type="ECO:0000313" key="2">
    <source>
        <dbReference type="Proteomes" id="UP000821865"/>
    </source>
</evidence>
<dbReference type="Proteomes" id="UP000821865">
    <property type="component" value="Chromosome 3"/>
</dbReference>